<feature type="compositionally biased region" description="Low complexity" evidence="2">
    <location>
        <begin position="1"/>
        <end position="13"/>
    </location>
</feature>
<gene>
    <name evidence="4" type="ORF">IV203_030165</name>
</gene>
<reference evidence="4" key="2">
    <citation type="submission" date="2021-04" db="EMBL/GenBank/DDBJ databases">
        <authorList>
            <person name="Podell S."/>
        </authorList>
    </citation>
    <scope>NUCLEOTIDE SEQUENCE</scope>
    <source>
        <strain evidence="4">Hildebrandi</strain>
    </source>
</reference>
<feature type="compositionally biased region" description="Basic and acidic residues" evidence="2">
    <location>
        <begin position="564"/>
        <end position="578"/>
    </location>
</feature>
<feature type="domain" description="PH" evidence="3">
    <location>
        <begin position="324"/>
        <end position="473"/>
    </location>
</feature>
<dbReference type="Pfam" id="PF00169">
    <property type="entry name" value="PH"/>
    <property type="match status" value="1"/>
</dbReference>
<feature type="compositionally biased region" description="Basic and acidic residues" evidence="2">
    <location>
        <begin position="1282"/>
        <end position="1299"/>
    </location>
</feature>
<accession>A0A9K3LT63</accession>
<feature type="region of interest" description="Disordered" evidence="2">
    <location>
        <begin position="1281"/>
        <end position="1319"/>
    </location>
</feature>
<feature type="compositionally biased region" description="Polar residues" evidence="2">
    <location>
        <begin position="106"/>
        <end position="128"/>
    </location>
</feature>
<feature type="region of interest" description="Disordered" evidence="2">
    <location>
        <begin position="796"/>
        <end position="883"/>
    </location>
</feature>
<feature type="compositionally biased region" description="Polar residues" evidence="2">
    <location>
        <begin position="796"/>
        <end position="813"/>
    </location>
</feature>
<comment type="caution">
    <text evidence="4">The sequence shown here is derived from an EMBL/GenBank/DDBJ whole genome shotgun (WGS) entry which is preliminary data.</text>
</comment>
<dbReference type="Proteomes" id="UP000693970">
    <property type="component" value="Unassembled WGS sequence"/>
</dbReference>
<feature type="region of interest" description="Disordered" evidence="2">
    <location>
        <begin position="536"/>
        <end position="613"/>
    </location>
</feature>
<evidence type="ECO:0000259" key="3">
    <source>
        <dbReference type="PROSITE" id="PS50003"/>
    </source>
</evidence>
<keyword evidence="1" id="KW-0175">Coiled coil</keyword>
<feature type="region of interest" description="Disordered" evidence="2">
    <location>
        <begin position="168"/>
        <end position="256"/>
    </location>
</feature>
<protein>
    <submittedName>
        <fullName evidence="4">PH domain containing protein</fullName>
    </submittedName>
</protein>
<feature type="compositionally biased region" description="Basic and acidic residues" evidence="2">
    <location>
        <begin position="17"/>
        <end position="31"/>
    </location>
</feature>
<feature type="region of interest" description="Disordered" evidence="2">
    <location>
        <begin position="380"/>
        <end position="415"/>
    </location>
</feature>
<feature type="compositionally biased region" description="Basic and acidic residues" evidence="2">
    <location>
        <begin position="870"/>
        <end position="880"/>
    </location>
</feature>
<evidence type="ECO:0000313" key="5">
    <source>
        <dbReference type="Proteomes" id="UP000693970"/>
    </source>
</evidence>
<feature type="compositionally biased region" description="Polar residues" evidence="2">
    <location>
        <begin position="585"/>
        <end position="613"/>
    </location>
</feature>
<keyword evidence="5" id="KW-1185">Reference proteome</keyword>
<feature type="region of interest" description="Disordered" evidence="2">
    <location>
        <begin position="106"/>
        <end position="153"/>
    </location>
</feature>
<dbReference type="EMBL" id="JAGRRH010000007">
    <property type="protein sequence ID" value="KAG7367494.1"/>
    <property type="molecule type" value="Genomic_DNA"/>
</dbReference>
<feature type="compositionally biased region" description="Low complexity" evidence="2">
    <location>
        <begin position="32"/>
        <end position="44"/>
    </location>
</feature>
<sequence>MSVEESSSAVAAAPTTTRERQPLHDEFHNLDPSRSASSHSLLSLHDTDNDTDTETETETEPPFRSKDYAPSPSVQSTVFRTPSSSNRRSQSSQLLWNVNERFTATSGSRTTGLSSQHHPALNSFGSPFTSPPLDTAVAGKRRSRTTKASSSSQMAMYPTIKYDFPFLSPLSDRHRNNNNGSDLPSTTRRERPEPLILDPSARSTSSTTATSSMGYSCSSSHSRSSHIYKPLSVKQQQQQQRHYHDPSSTHSSRSVGEIARSGIPSVQQLFQVATQGIRDHHATAAAVVAYNQNDDGLLHHATPSIQGINNNYRTTTASSIAAQQSSHAGFLQKLGRNIPEFKRRFFVLKPESNLYYYISPNDVEPRGKIDLEGSIIEAWNDNNNNNSNDDDDDNDDNEDGPNDHSNNNNNGDRYRFVISWPNSSAEQHHGDHPYQDSNRNSMAIQERPRRIVLEARSKEIAQEWIERMKQDRVSTLKEQVSTLTNETTAQRNRIIDLERQIEHFCMVERDRDGALEDARNWRSKFEKLDEALRLLTQQLRNPPGSTKTGEGHKDNIIESVSIEGKGEEKKEEGVDIDGKNNNNNDSISTSTEPKLNSGMDISNDTDTTPTQSNQKGAVLLDNFAQQEMNVEEMLDVPGTYFSALSNACRQQRESLRLASIEATTAVQDVIEANERVETIQKRMEKAEKQLLKLWEENCSVRKTLKQKKRERRVLVNEVKQLQSKVQKMQEEAEARNHLLRFSTKLSDGDAQMADTIIGSDEERLIDELEEHVASSIQLHERLLSGTEFDRCLDTDLNSSLDQSTSTNHSSNLWGTRDQRSTISGMKSKEGPSKESFHWGDQKNNKVDHPKLLSLLDDDSDTDSSVEDQERESRLSGKIPEELVSVAPSLSSTRAEMGDGESHCVESVASIDVMRSNSSTGTAHSTPERPNPVLELDKVDSTNEYDTSATLQIPATRVTESGRATARLACPLADVACTTKNTSSFESHNNNEELRVHHLTFYSKKIGIQFQKAPPAPVKPRGLLNDAISADLKGEWNGSLKTAAELRGVASIASLATGGDRNNGKEHCPLASPEDIVLVCGFQGFDDSGTNQRPRLGARLIAFDGVSVEVGKWTFDSIRNAIKARGRPLTLSFRNDFLTTEQRAVLTKAVMEVDAKRQPASMTVPRGNHTASAAPSIPNALSAESEHAKKNIQNRPNYTSRADVAGDRIIERMGWHNFPPSSSNSSLSSGYHDQPIRRLSSTSISTHKSNNFRSFSDTGSSVISSSFAPLMTNLLKGVAINSTEHEREATTNRFEPDYLHRQPQRSESTPQHQDFRSNLL</sequence>
<organism evidence="4 5">
    <name type="scientific">Nitzschia inconspicua</name>
    <dbReference type="NCBI Taxonomy" id="303405"/>
    <lineage>
        <taxon>Eukaryota</taxon>
        <taxon>Sar</taxon>
        <taxon>Stramenopiles</taxon>
        <taxon>Ochrophyta</taxon>
        <taxon>Bacillariophyta</taxon>
        <taxon>Bacillariophyceae</taxon>
        <taxon>Bacillariophycidae</taxon>
        <taxon>Bacillariales</taxon>
        <taxon>Bacillariaceae</taxon>
        <taxon>Nitzschia</taxon>
    </lineage>
</organism>
<feature type="compositionally biased region" description="Low complexity" evidence="2">
    <location>
        <begin position="83"/>
        <end position="92"/>
    </location>
</feature>
<evidence type="ECO:0000256" key="2">
    <source>
        <dbReference type="SAM" id="MobiDB-lite"/>
    </source>
</evidence>
<feature type="compositionally biased region" description="Acidic residues" evidence="2">
    <location>
        <begin position="49"/>
        <end position="59"/>
    </location>
</feature>
<feature type="compositionally biased region" description="Acidic residues" evidence="2">
    <location>
        <begin position="855"/>
        <end position="869"/>
    </location>
</feature>
<feature type="compositionally biased region" description="Polar residues" evidence="2">
    <location>
        <begin position="72"/>
        <end position="82"/>
    </location>
</feature>
<feature type="coiled-coil region" evidence="1">
    <location>
        <begin position="669"/>
        <end position="738"/>
    </location>
</feature>
<feature type="compositionally biased region" description="Low complexity" evidence="2">
    <location>
        <begin position="200"/>
        <end position="222"/>
    </location>
</feature>
<feature type="compositionally biased region" description="Acidic residues" evidence="2">
    <location>
        <begin position="388"/>
        <end position="400"/>
    </location>
</feature>
<feature type="compositionally biased region" description="Polar residues" evidence="2">
    <location>
        <begin position="177"/>
        <end position="186"/>
    </location>
</feature>
<reference evidence="4" key="1">
    <citation type="journal article" date="2021" name="Sci. Rep.">
        <title>Diploid genomic architecture of Nitzschia inconspicua, an elite biomass production diatom.</title>
        <authorList>
            <person name="Oliver A."/>
            <person name="Podell S."/>
            <person name="Pinowska A."/>
            <person name="Traller J.C."/>
            <person name="Smith S.R."/>
            <person name="McClure R."/>
            <person name="Beliaev A."/>
            <person name="Bohutskyi P."/>
            <person name="Hill E.A."/>
            <person name="Rabines A."/>
            <person name="Zheng H."/>
            <person name="Allen L.Z."/>
            <person name="Kuo A."/>
            <person name="Grigoriev I.V."/>
            <person name="Allen A.E."/>
            <person name="Hazlebeck D."/>
            <person name="Allen E.E."/>
        </authorList>
    </citation>
    <scope>NUCLEOTIDE SEQUENCE</scope>
    <source>
        <strain evidence="4">Hildebrandi</strain>
    </source>
</reference>
<dbReference type="PROSITE" id="PS50003">
    <property type="entry name" value="PH_DOMAIN"/>
    <property type="match status" value="1"/>
</dbReference>
<feature type="compositionally biased region" description="Polar residues" evidence="2">
    <location>
        <begin position="536"/>
        <end position="548"/>
    </location>
</feature>
<dbReference type="InterPro" id="IPR001849">
    <property type="entry name" value="PH_domain"/>
</dbReference>
<feature type="region of interest" description="Disordered" evidence="2">
    <location>
        <begin position="1"/>
        <end position="92"/>
    </location>
</feature>
<dbReference type="OrthoDB" id="43122at2759"/>
<name>A0A9K3LT63_9STRA</name>
<evidence type="ECO:0000256" key="1">
    <source>
        <dbReference type="SAM" id="Coils"/>
    </source>
</evidence>
<feature type="compositionally biased region" description="Basic and acidic residues" evidence="2">
    <location>
        <begin position="826"/>
        <end position="850"/>
    </location>
</feature>
<dbReference type="SMART" id="SM00233">
    <property type="entry name" value="PH"/>
    <property type="match status" value="1"/>
</dbReference>
<proteinExistence type="predicted"/>
<evidence type="ECO:0000313" key="4">
    <source>
        <dbReference type="EMBL" id="KAG7367494.1"/>
    </source>
</evidence>